<evidence type="ECO:0000313" key="2">
    <source>
        <dbReference type="EMBL" id="GAH61327.1"/>
    </source>
</evidence>
<gene>
    <name evidence="2" type="ORF">S03H2_31254</name>
</gene>
<feature type="compositionally biased region" description="Basic residues" evidence="1">
    <location>
        <begin position="118"/>
        <end position="129"/>
    </location>
</feature>
<dbReference type="PANTHER" id="PTHR30160:SF7">
    <property type="entry name" value="ADP-HEPTOSE--LPS HEPTOSYLTRANSFERASE 2"/>
    <property type="match status" value="1"/>
</dbReference>
<feature type="region of interest" description="Disordered" evidence="1">
    <location>
        <begin position="108"/>
        <end position="129"/>
    </location>
</feature>
<proteinExistence type="predicted"/>
<dbReference type="PANTHER" id="PTHR30160">
    <property type="entry name" value="TETRAACYLDISACCHARIDE 4'-KINASE-RELATED"/>
    <property type="match status" value="1"/>
</dbReference>
<accession>X1GVX9</accession>
<sequence>MGDAVLCTPALRAIRQHFKSCKISFFAKPTVREVLSPGSFNDSWLEQQDKNPFAIAKKLKEHKFTHAILFKNSFASGLAASLARIPSRIGYAREGRGFLLTDKLYPPKLPDGKLKPLSQKRRPIAHRKK</sequence>
<protein>
    <submittedName>
        <fullName evidence="2">Uncharacterized protein</fullName>
    </submittedName>
</protein>
<dbReference type="GO" id="GO:0005829">
    <property type="term" value="C:cytosol"/>
    <property type="evidence" value="ECO:0007669"/>
    <property type="project" value="TreeGrafter"/>
</dbReference>
<dbReference type="SUPFAM" id="SSF53756">
    <property type="entry name" value="UDP-Glycosyltransferase/glycogen phosphorylase"/>
    <property type="match status" value="1"/>
</dbReference>
<organism evidence="2">
    <name type="scientific">marine sediment metagenome</name>
    <dbReference type="NCBI Taxonomy" id="412755"/>
    <lineage>
        <taxon>unclassified sequences</taxon>
        <taxon>metagenomes</taxon>
        <taxon>ecological metagenomes</taxon>
    </lineage>
</organism>
<comment type="caution">
    <text evidence="2">The sequence shown here is derived from an EMBL/GenBank/DDBJ whole genome shotgun (WGS) entry which is preliminary data.</text>
</comment>
<dbReference type="InterPro" id="IPR051199">
    <property type="entry name" value="LPS_LOS_Heptosyltrfase"/>
</dbReference>
<evidence type="ECO:0000256" key="1">
    <source>
        <dbReference type="SAM" id="MobiDB-lite"/>
    </source>
</evidence>
<dbReference type="EMBL" id="BARU01018941">
    <property type="protein sequence ID" value="GAH61327.1"/>
    <property type="molecule type" value="Genomic_DNA"/>
</dbReference>
<dbReference type="GO" id="GO:0008713">
    <property type="term" value="F:ADP-heptose-lipopolysaccharide heptosyltransferase activity"/>
    <property type="evidence" value="ECO:0007669"/>
    <property type="project" value="TreeGrafter"/>
</dbReference>
<reference evidence="2" key="1">
    <citation type="journal article" date="2014" name="Front. Microbiol.">
        <title>High frequency of phylogenetically diverse reductive dehalogenase-homologous genes in deep subseafloor sedimentary metagenomes.</title>
        <authorList>
            <person name="Kawai M."/>
            <person name="Futagami T."/>
            <person name="Toyoda A."/>
            <person name="Takaki Y."/>
            <person name="Nishi S."/>
            <person name="Hori S."/>
            <person name="Arai W."/>
            <person name="Tsubouchi T."/>
            <person name="Morono Y."/>
            <person name="Uchiyama I."/>
            <person name="Ito T."/>
            <person name="Fujiyama A."/>
            <person name="Inagaki F."/>
            <person name="Takami H."/>
        </authorList>
    </citation>
    <scope>NUCLEOTIDE SEQUENCE</scope>
    <source>
        <strain evidence="2">Expedition CK06-06</strain>
    </source>
</reference>
<dbReference type="GO" id="GO:0009244">
    <property type="term" value="P:lipopolysaccharide core region biosynthetic process"/>
    <property type="evidence" value="ECO:0007669"/>
    <property type="project" value="TreeGrafter"/>
</dbReference>
<dbReference type="Gene3D" id="3.40.50.2000">
    <property type="entry name" value="Glycogen Phosphorylase B"/>
    <property type="match status" value="1"/>
</dbReference>
<dbReference type="AlphaFoldDB" id="X1GVX9"/>
<name>X1GVX9_9ZZZZ</name>